<dbReference type="Proteomes" id="UP000008549">
    <property type="component" value="Unassembled WGS sequence"/>
</dbReference>
<dbReference type="EMBL" id="HE601438">
    <property type="protein sequence ID" value="CAP24130.2"/>
    <property type="molecule type" value="Genomic_DNA"/>
</dbReference>
<dbReference type="Pfam" id="PF06046">
    <property type="entry name" value="Sec6"/>
    <property type="match status" value="1"/>
</dbReference>
<dbReference type="InParanoid" id="A8WUG8"/>
<dbReference type="InterPro" id="IPR010326">
    <property type="entry name" value="EXOC3/Sec6"/>
</dbReference>
<dbReference type="Gene3D" id="1.10.357.70">
    <property type="entry name" value="Exocyst complex component Sec6, C-terminal domain"/>
    <property type="match status" value="1"/>
</dbReference>
<dbReference type="GO" id="GO:0051601">
    <property type="term" value="P:exocyst localization"/>
    <property type="evidence" value="ECO:0000318"/>
    <property type="project" value="GO_Central"/>
</dbReference>
<dbReference type="eggNOG" id="KOG2286">
    <property type="taxonomic scope" value="Eukaryota"/>
</dbReference>
<dbReference type="AlphaFoldDB" id="A8WUG8"/>
<dbReference type="FunFam" id="1.10.357.50:FF:000019">
    <property type="entry name" value="Exocyst complex component 3"/>
    <property type="match status" value="1"/>
</dbReference>
<proteinExistence type="inferred from homology"/>
<dbReference type="GO" id="GO:0000145">
    <property type="term" value="C:exocyst"/>
    <property type="evidence" value="ECO:0000318"/>
    <property type="project" value="GO_Central"/>
</dbReference>
<evidence type="ECO:0000313" key="4">
    <source>
        <dbReference type="EMBL" id="CAP24130.2"/>
    </source>
</evidence>
<keyword evidence="3" id="KW-0268">Exocytosis</keyword>
<gene>
    <name evidence="6" type="primary">sec-6</name>
    <name evidence="4" type="synonym">Cbr-sec-6</name>
    <name evidence="6" type="ORF">CBG02377</name>
    <name evidence="4" type="ORF">CBG_02377</name>
</gene>
<evidence type="ECO:0000256" key="1">
    <source>
        <dbReference type="ARBA" id="ARBA00009447"/>
    </source>
</evidence>
<reference evidence="4 5" key="2">
    <citation type="journal article" date="2011" name="PLoS Genet.">
        <title>Caenorhabditis briggsae recombinant inbred line genotypes reveal inter-strain incompatibility and the evolution of recombination.</title>
        <authorList>
            <person name="Ross J.A."/>
            <person name="Koboldt D.C."/>
            <person name="Staisch J.E."/>
            <person name="Chamberlin H.M."/>
            <person name="Gupta B.P."/>
            <person name="Miller R.D."/>
            <person name="Baird S.E."/>
            <person name="Haag E.S."/>
        </authorList>
    </citation>
    <scope>NUCLEOTIDE SEQUENCE [LARGE SCALE GENOMIC DNA]</scope>
    <source>
        <strain evidence="4 5">AF16</strain>
    </source>
</reference>
<keyword evidence="2" id="KW-0813">Transport</keyword>
<dbReference type="OMA" id="LAYDSHY"/>
<dbReference type="GO" id="GO:0006887">
    <property type="term" value="P:exocytosis"/>
    <property type="evidence" value="ECO:0000318"/>
    <property type="project" value="GO_Central"/>
</dbReference>
<organism evidence="4 5">
    <name type="scientific">Caenorhabditis briggsae</name>
    <dbReference type="NCBI Taxonomy" id="6238"/>
    <lineage>
        <taxon>Eukaryota</taxon>
        <taxon>Metazoa</taxon>
        <taxon>Ecdysozoa</taxon>
        <taxon>Nematoda</taxon>
        <taxon>Chromadorea</taxon>
        <taxon>Rhabditida</taxon>
        <taxon>Rhabditina</taxon>
        <taxon>Rhabditomorpha</taxon>
        <taxon>Rhabditoidea</taxon>
        <taxon>Rhabditidae</taxon>
        <taxon>Peloderinae</taxon>
        <taxon>Caenorhabditis</taxon>
    </lineage>
</organism>
<sequence length="789" mass="89692">MDADVEEAALEQVAALLQRPDQLEKLPELKKRADRKKLAVEAMLRTGVQGQLEGIRTAIAHLQTASEDVTAISQGVADIRERLKPFPQLKEKLRELRDANARHGQYAAAMENLKHIFNLQATLQEIRDALDDDKSGASCKFFQRVDVVVAELSKNMWFILGRTLEMVKGNEQGGGPQQVVTCLRIVEREERIDNFYMDARSKNSSAFVPPGRPRNWKEKALRSLEKTVVNRVDGNQLEDRSLNKAWLARYLEVCRNVIMDDLQSAKVAIPCFPPDWQIYDRYVNMYHSAVCRKLREVASDRLEKSELVQLMSWIKFYASEDMLGHPKLKINAQAILQDSPVLTRSTLNSLCDQFVEMSREDLKLWLKNTVSHETLDWNKNVRPSEDNHGYFYTDLPNTVFGMLKDTRNMSRNSLETEVSEILNSNSSNLKKTKIGEVTLAKEVSVEVIPSIINLTIQEFHELAGKYRDAFTAYKTDYFAERGRFQEFTSNIIAVANNLHTCIESTEKYKQQIRLSMEGEQNSATSMPTPLSAGRRTAVSQQQLIENMDALNLKWSNAASVAINYLREEVIMDIAPSLAELFSKKWLIGSAAPETICMTISDYYHDHKHLRPVTRSALLMDLQFRIVSEYLKAIETKRLTFTSYEERATAGKQMKSDVARLDHLYAEFASSDDMADQLPLLTSIISAAGEVISLKDKSLLSLEATSFARKFPNCPAELLAAILATRDDVGRSDARSLADEVLQHVQFHPKDQIFDQLFALRQQESSEWLPSIGMANVFKSDFISRLKRDN</sequence>
<evidence type="ECO:0000256" key="3">
    <source>
        <dbReference type="ARBA" id="ARBA00022483"/>
    </source>
</evidence>
<name>A8WUG8_CAEBR</name>
<dbReference type="PANTHER" id="PTHR21292">
    <property type="entry name" value="EXOCYST COMPLEX COMPONENT SEC6-RELATED"/>
    <property type="match status" value="1"/>
</dbReference>
<evidence type="ECO:0000313" key="5">
    <source>
        <dbReference type="Proteomes" id="UP000008549"/>
    </source>
</evidence>
<evidence type="ECO:0000256" key="2">
    <source>
        <dbReference type="ARBA" id="ARBA00022448"/>
    </source>
</evidence>
<dbReference type="Gene3D" id="1.10.357.50">
    <property type="match status" value="1"/>
</dbReference>
<protein>
    <submittedName>
        <fullName evidence="4">Protein CBR-SEC-6</fullName>
    </submittedName>
</protein>
<dbReference type="WormBase" id="CBG02377">
    <property type="protein sequence ID" value="CBP40407"/>
    <property type="gene ID" value="WBGene00025439"/>
    <property type="gene designation" value="Cbr-sec-6"/>
</dbReference>
<accession>A8WUG8</accession>
<dbReference type="PANTHER" id="PTHR21292:SF1">
    <property type="entry name" value="EXOCYST COMPLEX COMPONENT 3"/>
    <property type="match status" value="1"/>
</dbReference>
<dbReference type="STRING" id="6238.A8WUG8"/>
<comment type="similarity">
    <text evidence="1">Belongs to the SEC6 family.</text>
</comment>
<keyword evidence="5" id="KW-1185">Reference proteome</keyword>
<dbReference type="HOGENOM" id="CLU_016260_1_0_1"/>
<dbReference type="GO" id="GO:0000149">
    <property type="term" value="F:SNARE binding"/>
    <property type="evidence" value="ECO:0000318"/>
    <property type="project" value="GO_Central"/>
</dbReference>
<dbReference type="InterPro" id="IPR042532">
    <property type="entry name" value="EXOC3/Sec6_C"/>
</dbReference>
<reference evidence="4 5" key="1">
    <citation type="journal article" date="2003" name="PLoS Biol.">
        <title>The genome sequence of Caenorhabditis briggsae: a platform for comparative genomics.</title>
        <authorList>
            <person name="Stein L.D."/>
            <person name="Bao Z."/>
            <person name="Blasiar D."/>
            <person name="Blumenthal T."/>
            <person name="Brent M.R."/>
            <person name="Chen N."/>
            <person name="Chinwalla A."/>
            <person name="Clarke L."/>
            <person name="Clee C."/>
            <person name="Coghlan A."/>
            <person name="Coulson A."/>
            <person name="D'Eustachio P."/>
            <person name="Fitch D.H."/>
            <person name="Fulton L.A."/>
            <person name="Fulton R.E."/>
            <person name="Griffiths-Jones S."/>
            <person name="Harris T.W."/>
            <person name="Hillier L.W."/>
            <person name="Kamath R."/>
            <person name="Kuwabara P.E."/>
            <person name="Mardis E.R."/>
            <person name="Marra M.A."/>
            <person name="Miner T.L."/>
            <person name="Minx P."/>
            <person name="Mullikin J.C."/>
            <person name="Plumb R.W."/>
            <person name="Rogers J."/>
            <person name="Schein J.E."/>
            <person name="Sohrmann M."/>
            <person name="Spieth J."/>
            <person name="Stajich J.E."/>
            <person name="Wei C."/>
            <person name="Willey D."/>
            <person name="Wilson R.K."/>
            <person name="Durbin R."/>
            <person name="Waterston R.H."/>
        </authorList>
    </citation>
    <scope>NUCLEOTIDE SEQUENCE [LARGE SCALE GENOMIC DNA]</scope>
    <source>
        <strain evidence="4 5">AF16</strain>
    </source>
</reference>
<evidence type="ECO:0000313" key="6">
    <source>
        <dbReference type="WormBase" id="CBG02377"/>
    </source>
</evidence>
<dbReference type="FunCoup" id="A8WUG8">
    <property type="interactions" value="2539"/>
</dbReference>